<comment type="caution">
    <text evidence="14">The sequence shown here is derived from an EMBL/GenBank/DDBJ whole genome shotgun (WGS) entry which is preliminary data.</text>
</comment>
<dbReference type="OrthoDB" id="9807026at2"/>
<evidence type="ECO:0000256" key="1">
    <source>
        <dbReference type="ARBA" id="ARBA00004117"/>
    </source>
</evidence>
<gene>
    <name evidence="14" type="primary">fliF</name>
    <name evidence="14" type="ORF">DRV84_01965</name>
</gene>
<dbReference type="PRINTS" id="PR01009">
    <property type="entry name" value="FLGMRINGFLIF"/>
</dbReference>
<evidence type="ECO:0000256" key="9">
    <source>
        <dbReference type="PIRNR" id="PIRNR004862"/>
    </source>
</evidence>
<dbReference type="InterPro" id="IPR000067">
    <property type="entry name" value="FlgMring_FliF"/>
</dbReference>
<evidence type="ECO:0000313" key="15">
    <source>
        <dbReference type="Proteomes" id="UP000257131"/>
    </source>
</evidence>
<dbReference type="Gene3D" id="3.30.300.30">
    <property type="match status" value="1"/>
</dbReference>
<keyword evidence="8 9" id="KW-0975">Bacterial flagellum</keyword>
<evidence type="ECO:0000256" key="7">
    <source>
        <dbReference type="ARBA" id="ARBA00023136"/>
    </source>
</evidence>
<dbReference type="InterPro" id="IPR045851">
    <property type="entry name" value="AMP-bd_C_sf"/>
</dbReference>
<dbReference type="InterPro" id="IPR006182">
    <property type="entry name" value="FliF_N_dom"/>
</dbReference>
<dbReference type="RefSeq" id="WP_115978083.1">
    <property type="nucleotide sequence ID" value="NZ_QOHR01000002.1"/>
</dbReference>
<dbReference type="PIRSF" id="PIRSF004862">
    <property type="entry name" value="FliF"/>
    <property type="match status" value="1"/>
</dbReference>
<dbReference type="AlphaFoldDB" id="A0A3D9BY95"/>
<reference evidence="14 15" key="1">
    <citation type="journal article" date="2017" name="Int. J. Syst. Evol. Microbiol.">
        <title>Rhodosalinus sediminis gen. nov., sp. nov., isolated from marine saltern.</title>
        <authorList>
            <person name="Guo L.Y."/>
            <person name="Ling S.K."/>
            <person name="Li C.M."/>
            <person name="Chen G.J."/>
            <person name="Du Z.J."/>
        </authorList>
    </citation>
    <scope>NUCLEOTIDE SEQUENCE [LARGE SCALE GENOMIC DNA]</scope>
    <source>
        <strain evidence="14 15">WDN1C137</strain>
    </source>
</reference>
<dbReference type="GO" id="GO:0071973">
    <property type="term" value="P:bacterial-type flagellum-dependent cell motility"/>
    <property type="evidence" value="ECO:0007669"/>
    <property type="project" value="InterPro"/>
</dbReference>
<comment type="similarity">
    <text evidence="3 9">Belongs to the FliF family.</text>
</comment>
<keyword evidence="4" id="KW-1003">Cell membrane</keyword>
<feature type="compositionally biased region" description="Basic and acidic residues" evidence="10">
    <location>
        <begin position="367"/>
        <end position="379"/>
    </location>
</feature>
<keyword evidence="14" id="KW-0969">Cilium</keyword>
<keyword evidence="14" id="KW-0282">Flagellum</keyword>
<keyword evidence="7 11" id="KW-0472">Membrane</keyword>
<keyword evidence="15" id="KW-1185">Reference proteome</keyword>
<organism evidence="14 15">
    <name type="scientific">Rhodosalinus sediminis</name>
    <dbReference type="NCBI Taxonomy" id="1940533"/>
    <lineage>
        <taxon>Bacteria</taxon>
        <taxon>Pseudomonadati</taxon>
        <taxon>Pseudomonadota</taxon>
        <taxon>Alphaproteobacteria</taxon>
        <taxon>Rhodobacterales</taxon>
        <taxon>Paracoccaceae</taxon>
        <taxon>Rhodosalinus</taxon>
    </lineage>
</organism>
<feature type="region of interest" description="Disordered" evidence="10">
    <location>
        <begin position="299"/>
        <end position="379"/>
    </location>
</feature>
<evidence type="ECO:0000313" key="14">
    <source>
        <dbReference type="EMBL" id="REC58356.1"/>
    </source>
</evidence>
<proteinExistence type="inferred from homology"/>
<dbReference type="EMBL" id="QOHR01000002">
    <property type="protein sequence ID" value="REC58356.1"/>
    <property type="molecule type" value="Genomic_DNA"/>
</dbReference>
<evidence type="ECO:0000256" key="2">
    <source>
        <dbReference type="ARBA" id="ARBA00004651"/>
    </source>
</evidence>
<accession>A0A3D9BY95</accession>
<dbReference type="NCBIfam" id="TIGR00206">
    <property type="entry name" value="fliF"/>
    <property type="match status" value="1"/>
</dbReference>
<evidence type="ECO:0000256" key="6">
    <source>
        <dbReference type="ARBA" id="ARBA00022989"/>
    </source>
</evidence>
<evidence type="ECO:0000256" key="5">
    <source>
        <dbReference type="ARBA" id="ARBA00022692"/>
    </source>
</evidence>
<feature type="domain" description="Flagellar M-ring N-terminal" evidence="12">
    <location>
        <begin position="59"/>
        <end position="234"/>
    </location>
</feature>
<evidence type="ECO:0000256" key="8">
    <source>
        <dbReference type="ARBA" id="ARBA00023143"/>
    </source>
</evidence>
<evidence type="ECO:0000256" key="10">
    <source>
        <dbReference type="SAM" id="MobiDB-lite"/>
    </source>
</evidence>
<dbReference type="PANTHER" id="PTHR30046:SF0">
    <property type="entry name" value="FLAGELLAR M-RING PROTEIN"/>
    <property type="match status" value="1"/>
</dbReference>
<keyword evidence="14" id="KW-0966">Cell projection</keyword>
<keyword evidence="5 11" id="KW-0812">Transmembrane</keyword>
<evidence type="ECO:0000256" key="4">
    <source>
        <dbReference type="ARBA" id="ARBA00022475"/>
    </source>
</evidence>
<name>A0A3D9BY95_9RHOB</name>
<dbReference type="Proteomes" id="UP000257131">
    <property type="component" value="Unassembled WGS sequence"/>
</dbReference>
<dbReference type="PANTHER" id="PTHR30046">
    <property type="entry name" value="FLAGELLAR M-RING PROTEIN"/>
    <property type="match status" value="1"/>
</dbReference>
<keyword evidence="6 11" id="KW-1133">Transmembrane helix</keyword>
<comment type="function">
    <text evidence="9">The M ring may be actively involved in energy transduction.</text>
</comment>
<dbReference type="GO" id="GO:0009431">
    <property type="term" value="C:bacterial-type flagellum basal body, MS ring"/>
    <property type="evidence" value="ECO:0007669"/>
    <property type="project" value="InterPro"/>
</dbReference>
<dbReference type="InterPro" id="IPR013556">
    <property type="entry name" value="Flag_M-ring_C"/>
</dbReference>
<comment type="subcellular location">
    <subcellularLocation>
        <location evidence="1 9">Bacterial flagellum basal body</location>
    </subcellularLocation>
    <subcellularLocation>
        <location evidence="2">Cell membrane</location>
        <topology evidence="2">Multi-pass membrane protein</topology>
    </subcellularLocation>
</comment>
<dbReference type="InterPro" id="IPR043427">
    <property type="entry name" value="YscJ/FliF"/>
</dbReference>
<dbReference type="Pfam" id="PF01514">
    <property type="entry name" value="YscJ_FliF"/>
    <property type="match status" value="1"/>
</dbReference>
<dbReference type="Pfam" id="PF08345">
    <property type="entry name" value="YscJ_FliF_C"/>
    <property type="match status" value="1"/>
</dbReference>
<feature type="compositionally biased region" description="Basic and acidic residues" evidence="10">
    <location>
        <begin position="304"/>
        <end position="317"/>
    </location>
</feature>
<dbReference type="GO" id="GO:0005886">
    <property type="term" value="C:plasma membrane"/>
    <property type="evidence" value="ECO:0007669"/>
    <property type="project" value="UniProtKB-SubCell"/>
</dbReference>
<evidence type="ECO:0000256" key="3">
    <source>
        <dbReference type="ARBA" id="ARBA00007971"/>
    </source>
</evidence>
<sequence>MTDTSTPARRGAGAMAARGGGLLAQLRALGRQPALRRALPTVALVFAAAAGIGLYLLASQPAERALAPNLPEAQKSRALDLLGTAGIRATLDPATGALMVPADAYHRARMALAADGLAGGAAPAQDGALADMPMGASRSVENARLREVKERSLARSIEEIRAVRRARVHLALPERTAFIRDQEPPRGSVFVDIAPGHALGEAQVQAVANLVSGSVTGMTPQQVSVVDQTGRLLSTPGGDAAALRTDRQTRHVMTLEEVYRNRIRELLTPIVGHDNAAVSVTLDMDFTRSEIRREAFDPDSAVLRSEERSVERSDEPRAGGIPGAIANTPPPAPDLEQAGDDAEGGNGDQAEGDAGEAPGAAPPRTTRRSEGYTRNYEIGREVETIQPQIGTIRAVNAAVVLNPPQGGPGAEGGFAPETLEEVRSLVETAVGYDAERGDRVTVTTQAFRTALPADTAAVPWYRTDWAAALARGLGQLAALAVVVLGIVRPLLSRLLPPAPSESLSSPALAGAPGGTRGAVEVAAGESLGEVRRRVGQPLDRDDFDGAISYEEKVALARELATSDSDRIAAAFRTMIASDRDMVR</sequence>
<evidence type="ECO:0000256" key="11">
    <source>
        <dbReference type="SAM" id="Phobius"/>
    </source>
</evidence>
<feature type="transmembrane region" description="Helical" evidence="11">
    <location>
        <begin position="38"/>
        <end position="58"/>
    </location>
</feature>
<protein>
    <recommendedName>
        <fullName evidence="9">Flagellar M-ring protein</fullName>
    </recommendedName>
</protein>
<dbReference type="GO" id="GO:0003774">
    <property type="term" value="F:cytoskeletal motor activity"/>
    <property type="evidence" value="ECO:0007669"/>
    <property type="project" value="InterPro"/>
</dbReference>
<evidence type="ECO:0000259" key="13">
    <source>
        <dbReference type="Pfam" id="PF08345"/>
    </source>
</evidence>
<evidence type="ECO:0000259" key="12">
    <source>
        <dbReference type="Pfam" id="PF01514"/>
    </source>
</evidence>
<feature type="domain" description="Flagellar M-ring C-terminal" evidence="13">
    <location>
        <begin position="267"/>
        <end position="447"/>
    </location>
</feature>